<dbReference type="Gene3D" id="2.60.40.2500">
    <property type="match status" value="1"/>
</dbReference>
<dbReference type="Proteomes" id="UP000557392">
    <property type="component" value="Unassembled WGS sequence"/>
</dbReference>
<feature type="chain" id="PRO_5030659437" evidence="3">
    <location>
        <begin position="19"/>
        <end position="229"/>
    </location>
</feature>
<name>A0A7W6JW57_9SPHN</name>
<dbReference type="CDD" id="cd06911">
    <property type="entry name" value="VirB9_CagX_TrbG"/>
    <property type="match status" value="1"/>
</dbReference>
<keyword evidence="5" id="KW-1185">Reference proteome</keyword>
<evidence type="ECO:0000313" key="5">
    <source>
        <dbReference type="Proteomes" id="UP000557392"/>
    </source>
</evidence>
<evidence type="ECO:0000256" key="2">
    <source>
        <dbReference type="ARBA" id="ARBA00022729"/>
    </source>
</evidence>
<accession>A0A7W6JW57</accession>
<evidence type="ECO:0000256" key="3">
    <source>
        <dbReference type="SAM" id="SignalP"/>
    </source>
</evidence>
<dbReference type="Pfam" id="PF03524">
    <property type="entry name" value="CagX"/>
    <property type="match status" value="1"/>
</dbReference>
<feature type="signal peptide" evidence="3">
    <location>
        <begin position="1"/>
        <end position="18"/>
    </location>
</feature>
<reference evidence="4 5" key="1">
    <citation type="submission" date="2020-08" db="EMBL/GenBank/DDBJ databases">
        <title>Genomic Encyclopedia of Type Strains, Phase IV (KMG-IV): sequencing the most valuable type-strain genomes for metagenomic binning, comparative biology and taxonomic classification.</title>
        <authorList>
            <person name="Goeker M."/>
        </authorList>
    </citation>
    <scope>NUCLEOTIDE SEQUENCE [LARGE SCALE GENOMIC DNA]</scope>
    <source>
        <strain evidence="4 5">DSM 101806</strain>
    </source>
</reference>
<dbReference type="RefSeq" id="WP_183999942.1">
    <property type="nucleotide sequence ID" value="NZ_JACIEH010000003.1"/>
</dbReference>
<evidence type="ECO:0000313" key="4">
    <source>
        <dbReference type="EMBL" id="MBB4100662.1"/>
    </source>
</evidence>
<dbReference type="AlphaFoldDB" id="A0A7W6JW57"/>
<comment type="caution">
    <text evidence="4">The sequence shown here is derived from an EMBL/GenBank/DDBJ whole genome shotgun (WGS) entry which is preliminary data.</text>
</comment>
<dbReference type="InterPro" id="IPR033645">
    <property type="entry name" value="VirB9/CagX/TrbG_C"/>
</dbReference>
<proteinExistence type="inferred from homology"/>
<dbReference type="InterPro" id="IPR010258">
    <property type="entry name" value="Conjugal_tfr_TrbG/VirB9/CagX"/>
</dbReference>
<organism evidence="4 5">
    <name type="scientific">Sphingomonas kyeonggiensis</name>
    <dbReference type="NCBI Taxonomy" id="1268553"/>
    <lineage>
        <taxon>Bacteria</taxon>
        <taxon>Pseudomonadati</taxon>
        <taxon>Pseudomonadota</taxon>
        <taxon>Alphaproteobacteria</taxon>
        <taxon>Sphingomonadales</taxon>
        <taxon>Sphingomonadaceae</taxon>
        <taxon>Sphingomonas</taxon>
    </lineage>
</organism>
<dbReference type="EMBL" id="JACIEH010000003">
    <property type="protein sequence ID" value="MBB4100662.1"/>
    <property type="molecule type" value="Genomic_DNA"/>
</dbReference>
<comment type="similarity">
    <text evidence="1">Belongs to the TrbG/VirB9 family.</text>
</comment>
<keyword evidence="2 3" id="KW-0732">Signal</keyword>
<gene>
    <name evidence="4" type="ORF">GGR46_004234</name>
</gene>
<sequence>MRSLIALAAVLAPLAVQAQVRPQPGMGNPHIQSVDYRPDQVVWLEAAPGYQLTIELAPDEQVENVALGDSGAWQVTANRRGDRLFVKPVREGVSTNMVVVTDARMYNFQLSPLSEQRPDTAWSIKFRYPAPLSDAPGGATEEKVVGRYRVRGDTALRPSAIHDDGVHTYIEWPEDRALPAIYALHGRDKETLINGMMRDGRMVIDSIQDRLVFRIDDRSAEAVRVTAEK</sequence>
<evidence type="ECO:0000256" key="1">
    <source>
        <dbReference type="ARBA" id="ARBA00006135"/>
    </source>
</evidence>
<dbReference type="InterPro" id="IPR038161">
    <property type="entry name" value="VirB9/CagX/TrbG_C_sf"/>
</dbReference>
<protein>
    <submittedName>
        <fullName evidence="4">Type IV secretion system protein VirB9</fullName>
    </submittedName>
</protein>